<dbReference type="AlphaFoldDB" id="A0A239PZA7"/>
<dbReference type="Gene3D" id="3.20.20.450">
    <property type="entry name" value="EAL domain"/>
    <property type="match status" value="1"/>
</dbReference>
<dbReference type="SUPFAM" id="SSF141868">
    <property type="entry name" value="EAL domain-like"/>
    <property type="match status" value="1"/>
</dbReference>
<dbReference type="RefSeq" id="WP_089344993.1">
    <property type="nucleotide sequence ID" value="NZ_CP067129.1"/>
</dbReference>
<dbReference type="InterPro" id="IPR001633">
    <property type="entry name" value="EAL_dom"/>
</dbReference>
<reference evidence="3 4" key="1">
    <citation type="submission" date="2017-07" db="EMBL/GenBank/DDBJ databases">
        <authorList>
            <person name="Sun Z.S."/>
            <person name="Albrecht U."/>
            <person name="Echele G."/>
            <person name="Lee C.C."/>
        </authorList>
    </citation>
    <scope>NUCLEOTIDE SEQUENCE [LARGE SCALE GENOMIC DNA]</scope>
    <source>
        <strain evidence="3 4">DSM 14827</strain>
    </source>
</reference>
<dbReference type="OrthoDB" id="9814202at2"/>
<dbReference type="SMART" id="SM00052">
    <property type="entry name" value="EAL"/>
    <property type="match status" value="1"/>
</dbReference>
<dbReference type="PROSITE" id="PS50887">
    <property type="entry name" value="GGDEF"/>
    <property type="match status" value="1"/>
</dbReference>
<dbReference type="Proteomes" id="UP000198307">
    <property type="component" value="Unassembled WGS sequence"/>
</dbReference>
<evidence type="ECO:0000259" key="1">
    <source>
        <dbReference type="PROSITE" id="PS50883"/>
    </source>
</evidence>
<dbReference type="InterPro" id="IPR035919">
    <property type="entry name" value="EAL_sf"/>
</dbReference>
<dbReference type="Gene3D" id="3.30.70.270">
    <property type="match status" value="1"/>
</dbReference>
<protein>
    <submittedName>
        <fullName evidence="3">Diguanylate cyclase/phosphodiesterase</fullName>
    </submittedName>
</protein>
<evidence type="ECO:0000259" key="2">
    <source>
        <dbReference type="PROSITE" id="PS50887"/>
    </source>
</evidence>
<feature type="domain" description="EAL" evidence="1">
    <location>
        <begin position="166"/>
        <end position="420"/>
    </location>
</feature>
<dbReference type="CDD" id="cd01948">
    <property type="entry name" value="EAL"/>
    <property type="match status" value="1"/>
</dbReference>
<proteinExistence type="predicted"/>
<sequence length="435" mass="48176">MWTGFSRCGHALIKGMLKRLPQSQPRAKHDLLMLRLENCDSLQRHLGGAGFGHLLVNLSMRLSRAIRSEDPVRIAAPGLFSVILKDRSEAEAMRIAQRLHKDAQRPATISGQTITPVFSGVMIHPSASSDATLAELSRNALFRLDSLAPNQMGAITLFDHDPDLYGPELPASVSEAISQNQIVPYFQPQISCHTGLVTGFEALARWHHPSRGTLAPAAFMPGMTPQDHDQLTRTMLRQSIAALKQWDRAGWQVPTVSVNISNCELSDLHFAQNLLWELDRQDIRPDRLVLEVLESVAPVTSTDTARENLACLSRAGCRLDLDDFGTGYASLDAIRQFGVNRIKIDRSFVFGCDVDAAQQRMILAILALAERLEISTLAEGVENPEEQAFLARIGCNEVQGYAIARPMPLAETFDFLGKQSTRVDRRPPILKRNFG</sequence>
<evidence type="ECO:0000313" key="4">
    <source>
        <dbReference type="Proteomes" id="UP000198307"/>
    </source>
</evidence>
<name>A0A239PZA7_9RHOB</name>
<evidence type="ECO:0000313" key="3">
    <source>
        <dbReference type="EMBL" id="SNT75306.1"/>
    </source>
</evidence>
<dbReference type="SUPFAM" id="SSF55073">
    <property type="entry name" value="Nucleotide cyclase"/>
    <property type="match status" value="1"/>
</dbReference>
<organism evidence="3 4">
    <name type="scientific">Paracoccus seriniphilus</name>
    <dbReference type="NCBI Taxonomy" id="184748"/>
    <lineage>
        <taxon>Bacteria</taxon>
        <taxon>Pseudomonadati</taxon>
        <taxon>Pseudomonadota</taxon>
        <taxon>Alphaproteobacteria</taxon>
        <taxon>Rhodobacterales</taxon>
        <taxon>Paracoccaceae</taxon>
        <taxon>Paracoccus</taxon>
    </lineage>
</organism>
<accession>A0A239PZA7</accession>
<feature type="domain" description="GGDEF" evidence="2">
    <location>
        <begin position="27"/>
        <end position="157"/>
    </location>
</feature>
<dbReference type="PROSITE" id="PS50883">
    <property type="entry name" value="EAL"/>
    <property type="match status" value="1"/>
</dbReference>
<keyword evidence="4" id="KW-1185">Reference proteome</keyword>
<dbReference type="Pfam" id="PF00563">
    <property type="entry name" value="EAL"/>
    <property type="match status" value="1"/>
</dbReference>
<dbReference type="InterPro" id="IPR029787">
    <property type="entry name" value="Nucleotide_cyclase"/>
</dbReference>
<dbReference type="PANTHER" id="PTHR33121:SF70">
    <property type="entry name" value="SIGNALING PROTEIN YKOW"/>
    <property type="match status" value="1"/>
</dbReference>
<dbReference type="InterPro" id="IPR000160">
    <property type="entry name" value="GGDEF_dom"/>
</dbReference>
<dbReference type="GO" id="GO:0071111">
    <property type="term" value="F:cyclic-guanylate-specific phosphodiesterase activity"/>
    <property type="evidence" value="ECO:0007669"/>
    <property type="project" value="InterPro"/>
</dbReference>
<gene>
    <name evidence="3" type="ORF">SAMN05444959_110100</name>
</gene>
<dbReference type="PANTHER" id="PTHR33121">
    <property type="entry name" value="CYCLIC DI-GMP PHOSPHODIESTERASE PDEF"/>
    <property type="match status" value="1"/>
</dbReference>
<dbReference type="InterPro" id="IPR050706">
    <property type="entry name" value="Cyclic-di-GMP_PDE-like"/>
</dbReference>
<dbReference type="EMBL" id="FZQB01000010">
    <property type="protein sequence ID" value="SNT75306.1"/>
    <property type="molecule type" value="Genomic_DNA"/>
</dbReference>
<dbReference type="InterPro" id="IPR043128">
    <property type="entry name" value="Rev_trsase/Diguanyl_cyclase"/>
</dbReference>